<gene>
    <name evidence="1" type="ORF">PR048_023271</name>
</gene>
<evidence type="ECO:0000313" key="2">
    <source>
        <dbReference type="Proteomes" id="UP001159363"/>
    </source>
</evidence>
<comment type="caution">
    <text evidence="1">The sequence shown here is derived from an EMBL/GenBank/DDBJ whole genome shotgun (WGS) entry which is preliminary data.</text>
</comment>
<dbReference type="EMBL" id="JARBHB010000009">
    <property type="protein sequence ID" value="KAJ8875376.1"/>
    <property type="molecule type" value="Genomic_DNA"/>
</dbReference>
<name>A0ABQ9GTP0_9NEOP</name>
<protein>
    <submittedName>
        <fullName evidence="1">Uncharacterized protein</fullName>
    </submittedName>
</protein>
<keyword evidence="2" id="KW-1185">Reference proteome</keyword>
<dbReference type="Proteomes" id="UP001159363">
    <property type="component" value="Chromosome 8"/>
</dbReference>
<sequence>MEASSVTAARLVNTKGKISAVAHIFFQCMHFSDDCFKAQQITVFAKRQLIGKNQCCFICLRSANCKKVIKQVKTEPPRKIVVDNEEKTLANHSSPDTLLETLIITIKGKRGEQQIRIPIDLGSWHS</sequence>
<accession>A0ABQ9GTP0</accession>
<reference evidence="1 2" key="1">
    <citation type="submission" date="2023-02" db="EMBL/GenBank/DDBJ databases">
        <title>LHISI_Scaffold_Assembly.</title>
        <authorList>
            <person name="Stuart O.P."/>
            <person name="Cleave R."/>
            <person name="Magrath M.J.L."/>
            <person name="Mikheyev A.S."/>
        </authorList>
    </citation>
    <scope>NUCLEOTIDE SEQUENCE [LARGE SCALE GENOMIC DNA]</scope>
    <source>
        <strain evidence="1">Daus_M_001</strain>
        <tissue evidence="1">Leg muscle</tissue>
    </source>
</reference>
<evidence type="ECO:0000313" key="1">
    <source>
        <dbReference type="EMBL" id="KAJ8875376.1"/>
    </source>
</evidence>
<organism evidence="1 2">
    <name type="scientific">Dryococelus australis</name>
    <dbReference type="NCBI Taxonomy" id="614101"/>
    <lineage>
        <taxon>Eukaryota</taxon>
        <taxon>Metazoa</taxon>
        <taxon>Ecdysozoa</taxon>
        <taxon>Arthropoda</taxon>
        <taxon>Hexapoda</taxon>
        <taxon>Insecta</taxon>
        <taxon>Pterygota</taxon>
        <taxon>Neoptera</taxon>
        <taxon>Polyneoptera</taxon>
        <taxon>Phasmatodea</taxon>
        <taxon>Verophasmatodea</taxon>
        <taxon>Anareolatae</taxon>
        <taxon>Phasmatidae</taxon>
        <taxon>Eurycanthinae</taxon>
        <taxon>Dryococelus</taxon>
    </lineage>
</organism>
<proteinExistence type="predicted"/>